<dbReference type="InterPro" id="IPR010982">
    <property type="entry name" value="Lambda_DNA-bd_dom_sf"/>
</dbReference>
<name>A0AA35WEP8_GEOBA</name>
<dbReference type="SUPFAM" id="SSF47413">
    <property type="entry name" value="lambda repressor-like DNA-binding domains"/>
    <property type="match status" value="1"/>
</dbReference>
<dbReference type="Proteomes" id="UP001174909">
    <property type="component" value="Unassembled WGS sequence"/>
</dbReference>
<dbReference type="AlphaFoldDB" id="A0AA35WEP8"/>
<dbReference type="GO" id="GO:0003677">
    <property type="term" value="F:DNA binding"/>
    <property type="evidence" value="ECO:0007669"/>
    <property type="project" value="InterPro"/>
</dbReference>
<feature type="domain" description="HTH cro/C1-type" evidence="2">
    <location>
        <begin position="84"/>
        <end position="113"/>
    </location>
</feature>
<evidence type="ECO:0000259" key="2">
    <source>
        <dbReference type="PROSITE" id="PS50943"/>
    </source>
</evidence>
<evidence type="ECO:0000313" key="3">
    <source>
        <dbReference type="EMBL" id="CAI8018668.1"/>
    </source>
</evidence>
<dbReference type="Gene3D" id="1.10.260.40">
    <property type="entry name" value="lambda repressor-like DNA-binding domains"/>
    <property type="match status" value="1"/>
</dbReference>
<sequence length="147" mass="16569">MIKNERQYRITRRQADRFAQTLEGFRERPEGANGMHPLIAQAQVDAVSSQLADLEAELREYEAIKEGAFQVEALRMVGDLPALLIKARIARGLTQRELADRMGLKEQQIQRYEATDYATAKWSRIREVAGVLSIELGSSDAPVKALQ</sequence>
<evidence type="ECO:0000256" key="1">
    <source>
        <dbReference type="SAM" id="Coils"/>
    </source>
</evidence>
<protein>
    <recommendedName>
        <fullName evidence="2">HTH cro/C1-type domain-containing protein</fullName>
    </recommendedName>
</protein>
<proteinExistence type="predicted"/>
<evidence type="ECO:0000313" key="4">
    <source>
        <dbReference type="Proteomes" id="UP001174909"/>
    </source>
</evidence>
<gene>
    <name evidence="3" type="ORF">GBAR_LOCUS11307</name>
</gene>
<dbReference type="InterPro" id="IPR001387">
    <property type="entry name" value="Cro/C1-type_HTH"/>
</dbReference>
<keyword evidence="1" id="KW-0175">Coiled coil</keyword>
<organism evidence="3 4">
    <name type="scientific">Geodia barretti</name>
    <name type="common">Barrett's horny sponge</name>
    <dbReference type="NCBI Taxonomy" id="519541"/>
    <lineage>
        <taxon>Eukaryota</taxon>
        <taxon>Metazoa</taxon>
        <taxon>Porifera</taxon>
        <taxon>Demospongiae</taxon>
        <taxon>Heteroscleromorpha</taxon>
        <taxon>Tetractinellida</taxon>
        <taxon>Astrophorina</taxon>
        <taxon>Geodiidae</taxon>
        <taxon>Geodia</taxon>
    </lineage>
</organism>
<dbReference type="Pfam" id="PF01381">
    <property type="entry name" value="HTH_3"/>
    <property type="match status" value="1"/>
</dbReference>
<dbReference type="SMART" id="SM00530">
    <property type="entry name" value="HTH_XRE"/>
    <property type="match status" value="1"/>
</dbReference>
<dbReference type="CDD" id="cd00093">
    <property type="entry name" value="HTH_XRE"/>
    <property type="match status" value="1"/>
</dbReference>
<keyword evidence="4" id="KW-1185">Reference proteome</keyword>
<reference evidence="3" key="1">
    <citation type="submission" date="2023-03" db="EMBL/GenBank/DDBJ databases">
        <authorList>
            <person name="Steffen K."/>
            <person name="Cardenas P."/>
        </authorList>
    </citation>
    <scope>NUCLEOTIDE SEQUENCE</scope>
</reference>
<comment type="caution">
    <text evidence="3">The sequence shown here is derived from an EMBL/GenBank/DDBJ whole genome shotgun (WGS) entry which is preliminary data.</text>
</comment>
<dbReference type="PROSITE" id="PS50943">
    <property type="entry name" value="HTH_CROC1"/>
    <property type="match status" value="1"/>
</dbReference>
<dbReference type="EMBL" id="CASHTH010001702">
    <property type="protein sequence ID" value="CAI8018668.1"/>
    <property type="molecule type" value="Genomic_DNA"/>
</dbReference>
<feature type="coiled-coil region" evidence="1">
    <location>
        <begin position="44"/>
        <end position="71"/>
    </location>
</feature>
<accession>A0AA35WEP8</accession>